<dbReference type="Proteomes" id="UP000603640">
    <property type="component" value="Unassembled WGS sequence"/>
</dbReference>
<sequence length="155" mass="17528">MAASLVPALAHDFHTSITDIKYNPRTQSLEVAVKVFTDDLEEAVSKFTKTKVVYNSKSAEQKQQLNAYLQSKLSFEVAKGKPLKYNFLGSEAETDAVWLYIEVPVKNSSLAQLYVKNSVLTELFNDQMNIVNLNYKGKTESVLLQRGEEQKKFTL</sequence>
<evidence type="ECO:0000313" key="2">
    <source>
        <dbReference type="Proteomes" id="UP000603640"/>
    </source>
</evidence>
<evidence type="ECO:0000313" key="1">
    <source>
        <dbReference type="EMBL" id="MBC5993161.1"/>
    </source>
</evidence>
<evidence type="ECO:0008006" key="3">
    <source>
        <dbReference type="Google" id="ProtNLM"/>
    </source>
</evidence>
<name>A0A923SJV9_9BACT</name>
<dbReference type="EMBL" id="JACRVF010000002">
    <property type="protein sequence ID" value="MBC5993161.1"/>
    <property type="molecule type" value="Genomic_DNA"/>
</dbReference>
<reference evidence="1" key="1">
    <citation type="submission" date="2020-08" db="EMBL/GenBank/DDBJ databases">
        <title>Pontibacter sp. SD6 16S ribosomal RNA gene Genome sequencing and assembly.</title>
        <authorList>
            <person name="Kang M."/>
        </authorList>
    </citation>
    <scope>NUCLEOTIDE SEQUENCE</scope>
    <source>
        <strain evidence="1">SD6</strain>
    </source>
</reference>
<gene>
    <name evidence="1" type="ORF">H8S84_09980</name>
</gene>
<dbReference type="AlphaFoldDB" id="A0A923SJV9"/>
<accession>A0A923SJV9</accession>
<keyword evidence="2" id="KW-1185">Reference proteome</keyword>
<comment type="caution">
    <text evidence="1">The sequence shown here is derived from an EMBL/GenBank/DDBJ whole genome shotgun (WGS) entry which is preliminary data.</text>
</comment>
<dbReference type="InterPro" id="IPR046525">
    <property type="entry name" value="DUF6702"/>
</dbReference>
<dbReference type="Pfam" id="PF20420">
    <property type="entry name" value="DUF6702"/>
    <property type="match status" value="1"/>
</dbReference>
<protein>
    <recommendedName>
        <fullName evidence="3">Orphan protein</fullName>
    </recommendedName>
</protein>
<proteinExistence type="predicted"/>
<organism evidence="1 2">
    <name type="scientific">Pontibacter cellulosilyticus</name>
    <dbReference type="NCBI Taxonomy" id="1720253"/>
    <lineage>
        <taxon>Bacteria</taxon>
        <taxon>Pseudomonadati</taxon>
        <taxon>Bacteroidota</taxon>
        <taxon>Cytophagia</taxon>
        <taxon>Cytophagales</taxon>
        <taxon>Hymenobacteraceae</taxon>
        <taxon>Pontibacter</taxon>
    </lineage>
</organism>